<reference evidence="1" key="1">
    <citation type="submission" date="2015-10" db="EMBL/GenBank/DDBJ databases">
        <authorList>
            <person name="Martinez-Garcia P.J."/>
            <person name="Crepeau M.W."/>
            <person name="Puiu D."/>
            <person name="Gonzalez-Ibeas D."/>
            <person name="Whalen J."/>
            <person name="Stevens K."/>
            <person name="Paul R."/>
            <person name="Butterfield T."/>
            <person name="Britton M."/>
            <person name="Reagan R."/>
            <person name="Chakraborty S."/>
            <person name="Walawage S.L."/>
            <person name="Vasquez-Gross H.A."/>
            <person name="Cardeno C."/>
            <person name="Famula R."/>
            <person name="Pratt K."/>
            <person name="Kuruganti S."/>
            <person name="Aradhya M.K."/>
            <person name="Leslie C.A."/>
            <person name="Dandekar A.M."/>
            <person name="Salzberg S.L."/>
            <person name="Wegrzyn J.L."/>
            <person name="Langley C.H."/>
            <person name="Neale D.B."/>
        </authorList>
    </citation>
    <scope>NUCLEOTIDE SEQUENCE</scope>
    <source>
        <tissue evidence="1">Leaves</tissue>
    </source>
</reference>
<dbReference type="AlphaFoldDB" id="A0A833SZT9"/>
<proteinExistence type="predicted"/>
<dbReference type="PANTHER" id="PTHR33116">
    <property type="entry name" value="REVERSE TRANSCRIPTASE ZINC-BINDING DOMAIN-CONTAINING PROTEIN-RELATED-RELATED"/>
    <property type="match status" value="1"/>
</dbReference>
<name>A0A833SZT9_JUGRE</name>
<sequence length="134" mass="15074">MQEWVQLNHILSVYEAASGQKLNKDETSLFFSRNTRAATRTYIMEVAGLQASTNLDRYLGLPSIVGKSKTRAFNGIVDRVIMRLDNWKNKFLSKAGKEILIKAVLQSLLTYTMTATKSPLKEITFNLCKILVGS</sequence>
<evidence type="ECO:0000313" key="2">
    <source>
        <dbReference type="Proteomes" id="UP000619265"/>
    </source>
</evidence>
<evidence type="ECO:0000313" key="1">
    <source>
        <dbReference type="EMBL" id="KAF5450106.1"/>
    </source>
</evidence>
<dbReference type="EMBL" id="LIHL02000013">
    <property type="protein sequence ID" value="KAF5450106.1"/>
    <property type="molecule type" value="Genomic_DNA"/>
</dbReference>
<dbReference type="PANTHER" id="PTHR33116:SF86">
    <property type="entry name" value="REVERSE TRANSCRIPTASE DOMAIN-CONTAINING PROTEIN"/>
    <property type="match status" value="1"/>
</dbReference>
<dbReference type="Gramene" id="Jr13_20200_p1">
    <property type="protein sequence ID" value="cds.Jr13_20200_p1"/>
    <property type="gene ID" value="Jr13_20200"/>
</dbReference>
<organism evidence="1 2">
    <name type="scientific">Juglans regia</name>
    <name type="common">English walnut</name>
    <dbReference type="NCBI Taxonomy" id="51240"/>
    <lineage>
        <taxon>Eukaryota</taxon>
        <taxon>Viridiplantae</taxon>
        <taxon>Streptophyta</taxon>
        <taxon>Embryophyta</taxon>
        <taxon>Tracheophyta</taxon>
        <taxon>Spermatophyta</taxon>
        <taxon>Magnoliopsida</taxon>
        <taxon>eudicotyledons</taxon>
        <taxon>Gunneridae</taxon>
        <taxon>Pentapetalae</taxon>
        <taxon>rosids</taxon>
        <taxon>fabids</taxon>
        <taxon>Fagales</taxon>
        <taxon>Juglandaceae</taxon>
        <taxon>Juglans</taxon>
    </lineage>
</organism>
<gene>
    <name evidence="1" type="ORF">F2P56_030482</name>
</gene>
<accession>A0A833SZT9</accession>
<dbReference type="Proteomes" id="UP000619265">
    <property type="component" value="Unassembled WGS sequence"/>
</dbReference>
<protein>
    <submittedName>
        <fullName evidence="1">Uncharacterized protein</fullName>
    </submittedName>
</protein>
<reference evidence="1" key="2">
    <citation type="submission" date="2020-03" db="EMBL/GenBank/DDBJ databases">
        <title>Walnut 2.0.</title>
        <authorList>
            <person name="Marrano A."/>
            <person name="Britton M."/>
            <person name="Zimin A.V."/>
            <person name="Zaini P.A."/>
            <person name="Workman R."/>
            <person name="Puiu D."/>
            <person name="Bianco L."/>
            <person name="Allen B.J."/>
            <person name="Troggio M."/>
            <person name="Leslie C.A."/>
            <person name="Timp W."/>
            <person name="Dendekar A."/>
            <person name="Salzberg S.L."/>
            <person name="Neale D.B."/>
        </authorList>
    </citation>
    <scope>NUCLEOTIDE SEQUENCE</scope>
    <source>
        <tissue evidence="1">Leaves</tissue>
    </source>
</reference>
<comment type="caution">
    <text evidence="1">The sequence shown here is derived from an EMBL/GenBank/DDBJ whole genome shotgun (WGS) entry which is preliminary data.</text>
</comment>